<dbReference type="InterPro" id="IPR008386">
    <property type="entry name" value="ATP_synth_F0_esu_mt"/>
</dbReference>
<dbReference type="EMBL" id="HG805966">
    <property type="protein sequence ID" value="CDW55594.1"/>
    <property type="molecule type" value="Genomic_DNA"/>
</dbReference>
<evidence type="ECO:0000313" key="12">
    <source>
        <dbReference type="EMBL" id="CDW55594.1"/>
    </source>
</evidence>
<protein>
    <recommendedName>
        <fullName evidence="11">ATP synthase F(0) complex subunit e, mitochondrial</fullName>
    </recommendedName>
</protein>
<evidence type="ECO:0000256" key="8">
    <source>
        <dbReference type="ARBA" id="ARBA00023128"/>
    </source>
</evidence>
<organism evidence="12 13">
    <name type="scientific">Trichuris trichiura</name>
    <name type="common">Whipworm</name>
    <name type="synonym">Trichocephalus trichiurus</name>
    <dbReference type="NCBI Taxonomy" id="36087"/>
    <lineage>
        <taxon>Eukaryota</taxon>
        <taxon>Metazoa</taxon>
        <taxon>Ecdysozoa</taxon>
        <taxon>Nematoda</taxon>
        <taxon>Enoplea</taxon>
        <taxon>Dorylaimia</taxon>
        <taxon>Trichinellida</taxon>
        <taxon>Trichuridae</taxon>
        <taxon>Trichuris</taxon>
    </lineage>
</organism>
<keyword evidence="5 11" id="KW-0375">Hydrogen ion transport</keyword>
<dbReference type="Pfam" id="PF05680">
    <property type="entry name" value="ATP-synt_E"/>
    <property type="match status" value="1"/>
</dbReference>
<evidence type="ECO:0000256" key="4">
    <source>
        <dbReference type="ARBA" id="ARBA00022547"/>
    </source>
</evidence>
<keyword evidence="3 11" id="KW-0813">Transport</keyword>
<evidence type="ECO:0000256" key="9">
    <source>
        <dbReference type="ARBA" id="ARBA00023136"/>
    </source>
</evidence>
<dbReference type="GO" id="GO:0015078">
    <property type="term" value="F:proton transmembrane transporter activity"/>
    <property type="evidence" value="ECO:0007669"/>
    <property type="project" value="InterPro"/>
</dbReference>
<keyword evidence="8 11" id="KW-0496">Mitochondrion</keyword>
<evidence type="ECO:0000256" key="6">
    <source>
        <dbReference type="ARBA" id="ARBA00022792"/>
    </source>
</evidence>
<keyword evidence="7 11" id="KW-0406">Ion transport</keyword>
<evidence type="ECO:0000256" key="2">
    <source>
        <dbReference type="ARBA" id="ARBA00007333"/>
    </source>
</evidence>
<keyword evidence="10 11" id="KW-0066">ATP synthesis</keyword>
<evidence type="ECO:0000256" key="1">
    <source>
        <dbReference type="ARBA" id="ARBA00004273"/>
    </source>
</evidence>
<dbReference type="OrthoDB" id="9982108at2759"/>
<keyword evidence="13" id="KW-1185">Reference proteome</keyword>
<dbReference type="STRING" id="36087.A0A077Z715"/>
<comment type="subunit">
    <text evidence="11">F-type ATPases have 2 components, CF(1) - the catalytic core - and CF(0) - the membrane proton channel. CF(1) and CF(0) have multiple subunits.</text>
</comment>
<evidence type="ECO:0000256" key="5">
    <source>
        <dbReference type="ARBA" id="ARBA00022781"/>
    </source>
</evidence>
<evidence type="ECO:0000256" key="7">
    <source>
        <dbReference type="ARBA" id="ARBA00023065"/>
    </source>
</evidence>
<reference evidence="12" key="1">
    <citation type="submission" date="2014-01" db="EMBL/GenBank/DDBJ databases">
        <authorList>
            <person name="Aslett M."/>
        </authorList>
    </citation>
    <scope>NUCLEOTIDE SEQUENCE</scope>
</reference>
<evidence type="ECO:0000256" key="3">
    <source>
        <dbReference type="ARBA" id="ARBA00022448"/>
    </source>
</evidence>
<dbReference type="GO" id="GO:0005743">
    <property type="term" value="C:mitochondrial inner membrane"/>
    <property type="evidence" value="ECO:0007669"/>
    <property type="project" value="UniProtKB-SubCell"/>
</dbReference>
<comment type="function">
    <text evidence="11">Subunit e, of the mitochondrial membrane ATP synthase complex (F(1)F(0) ATP synthase or Complex V) that produces ATP from ADP in the presence of a proton gradient across the membrane which is generated by electron transport complexes of the respiratory chain. ATP synthase complex consist of a soluble F(1) head domain - the catalytic core - and a membrane F(1) domain - the membrane proton channel. These two domains are linked by a central stalk rotating inside the F(1) region and a stationary peripheral stalk. During catalysis, ATP synthesis in the catalytic domain of F(1) is coupled via a rotary mechanism of the central stalk subunits to proton translocation. In vivo, can only synthesize ATP although its ATP hydrolase activity can be activated artificially in vitro. Part of the complex F(0) domain.</text>
</comment>
<evidence type="ECO:0000256" key="11">
    <source>
        <dbReference type="RuleBase" id="RU367005"/>
    </source>
</evidence>
<name>A0A077Z715_TRITR</name>
<reference evidence="12" key="2">
    <citation type="submission" date="2014-03" db="EMBL/GenBank/DDBJ databases">
        <title>The whipworm genome and dual-species transcriptomics of an intimate host-pathogen interaction.</title>
        <authorList>
            <person name="Foth B.J."/>
            <person name="Tsai I.J."/>
            <person name="Reid A.J."/>
            <person name="Bancroft A.J."/>
            <person name="Nichol S."/>
            <person name="Tracey A."/>
            <person name="Holroyd N."/>
            <person name="Cotton J.A."/>
            <person name="Stanley E.J."/>
            <person name="Zarowiecki M."/>
            <person name="Liu J.Z."/>
            <person name="Huckvale T."/>
            <person name="Cooper P.J."/>
            <person name="Grencis R.K."/>
            <person name="Berriman M."/>
        </authorList>
    </citation>
    <scope>NUCLEOTIDE SEQUENCE [LARGE SCALE GENOMIC DNA]</scope>
</reference>
<dbReference type="AlphaFoldDB" id="A0A077Z715"/>
<evidence type="ECO:0000313" key="13">
    <source>
        <dbReference type="Proteomes" id="UP000030665"/>
    </source>
</evidence>
<keyword evidence="4 11" id="KW-0138">CF(0)</keyword>
<dbReference type="GO" id="GO:0045259">
    <property type="term" value="C:proton-transporting ATP synthase complex"/>
    <property type="evidence" value="ECO:0007669"/>
    <property type="project" value="UniProtKB-UniRule"/>
</dbReference>
<keyword evidence="9" id="KW-0472">Membrane</keyword>
<dbReference type="GO" id="GO:0015986">
    <property type="term" value="P:proton motive force-driven ATP synthesis"/>
    <property type="evidence" value="ECO:0007669"/>
    <property type="project" value="InterPro"/>
</dbReference>
<proteinExistence type="inferred from homology"/>
<comment type="similarity">
    <text evidence="2 11">Belongs to the ATPase e subunit family.</text>
</comment>
<keyword evidence="6 11" id="KW-0999">Mitochondrion inner membrane</keyword>
<sequence length="108" mass="12258">MPIVPEHPNRVILKPPINVSPTIRAARYIFLTLGVAYGAYRQKRLEVVHEKFVRKVGEDHLMDRLEKAKKAAISGKESLAEVGKELGFGRTVEWAGYKYEPIDLKKSL</sequence>
<dbReference type="Proteomes" id="UP000030665">
    <property type="component" value="Unassembled WGS sequence"/>
</dbReference>
<comment type="subcellular location">
    <subcellularLocation>
        <location evidence="1 11">Mitochondrion inner membrane</location>
    </subcellularLocation>
</comment>
<evidence type="ECO:0000256" key="10">
    <source>
        <dbReference type="ARBA" id="ARBA00023310"/>
    </source>
</evidence>
<gene>
    <name evidence="12" type="ORF">TTRE_0000386701</name>
</gene>
<accession>A0A077Z715</accession>